<keyword evidence="4" id="KW-1185">Reference proteome</keyword>
<dbReference type="InterPro" id="IPR045340">
    <property type="entry name" value="DUF6533"/>
</dbReference>
<name>A0A9P7FEA9_9AGAM</name>
<proteinExistence type="predicted"/>
<dbReference type="EMBL" id="JABBWM010000010">
    <property type="protein sequence ID" value="KAG2114245.1"/>
    <property type="molecule type" value="Genomic_DNA"/>
</dbReference>
<evidence type="ECO:0000259" key="2">
    <source>
        <dbReference type="Pfam" id="PF20151"/>
    </source>
</evidence>
<dbReference type="OrthoDB" id="2677657at2759"/>
<accession>A0A9P7FEA9</accession>
<feature type="transmembrane region" description="Helical" evidence="1">
    <location>
        <begin position="88"/>
        <end position="109"/>
    </location>
</feature>
<keyword evidence="1" id="KW-0472">Membrane</keyword>
<evidence type="ECO:0000313" key="3">
    <source>
        <dbReference type="EMBL" id="KAG2114245.1"/>
    </source>
</evidence>
<organism evidence="3 4">
    <name type="scientific">Suillus discolor</name>
    <dbReference type="NCBI Taxonomy" id="1912936"/>
    <lineage>
        <taxon>Eukaryota</taxon>
        <taxon>Fungi</taxon>
        <taxon>Dikarya</taxon>
        <taxon>Basidiomycota</taxon>
        <taxon>Agaricomycotina</taxon>
        <taxon>Agaricomycetes</taxon>
        <taxon>Agaricomycetidae</taxon>
        <taxon>Boletales</taxon>
        <taxon>Suillineae</taxon>
        <taxon>Suillaceae</taxon>
        <taxon>Suillus</taxon>
    </lineage>
</organism>
<keyword evidence="1" id="KW-1133">Transmembrane helix</keyword>
<feature type="transmembrane region" description="Helical" evidence="1">
    <location>
        <begin position="56"/>
        <end position="76"/>
    </location>
</feature>
<keyword evidence="1" id="KW-0812">Transmembrane</keyword>
<dbReference type="GeneID" id="64698470"/>
<comment type="caution">
    <text evidence="3">The sequence shown here is derived from an EMBL/GenBank/DDBJ whole genome shotgun (WGS) entry which is preliminary data.</text>
</comment>
<feature type="transmembrane region" description="Helical" evidence="1">
    <location>
        <begin position="12"/>
        <end position="35"/>
    </location>
</feature>
<feature type="domain" description="DUF6533" evidence="2">
    <location>
        <begin position="22"/>
        <end position="66"/>
    </location>
</feature>
<protein>
    <recommendedName>
        <fullName evidence="2">DUF6533 domain-containing protein</fullName>
    </recommendedName>
</protein>
<dbReference type="Pfam" id="PF20151">
    <property type="entry name" value="DUF6533"/>
    <property type="match status" value="1"/>
</dbReference>
<gene>
    <name evidence="3" type="ORF">F5147DRAFT_678597</name>
</gene>
<dbReference type="RefSeq" id="XP_041296358.1">
    <property type="nucleotide sequence ID" value="XM_041436211.1"/>
</dbReference>
<dbReference type="Proteomes" id="UP000823399">
    <property type="component" value="Unassembled WGS sequence"/>
</dbReference>
<feature type="transmembrane region" description="Helical" evidence="1">
    <location>
        <begin position="166"/>
        <end position="188"/>
    </location>
</feature>
<evidence type="ECO:0000256" key="1">
    <source>
        <dbReference type="SAM" id="Phobius"/>
    </source>
</evidence>
<feature type="transmembrane region" description="Helical" evidence="1">
    <location>
        <begin position="121"/>
        <end position="146"/>
    </location>
</feature>
<sequence>METKYSSEDIAAAMSLQIYAHVYTSMATLWVYEYVCSLQEEWTFLLQSRWTKVKGLYIATRFLPFLLIIVHLYANFIPNENPAKCKVLNSICSVLGQISVGFSEFFFLLRTYALWRHNRFVHVFILTFTPVAMIACVATAYASIVTASYQTSAIPGITGCYSNSNLFVSFLLFFIFELGLMFLTLLHAIQSWRMTNGRLYTILMKSNIFYYSCSLLLSAVNVFTSRYLHYQYHVMFQDYQSIILAILALRMHLHIWQIDQQSHNIDAIAWTSLFDV</sequence>
<reference evidence="3" key="1">
    <citation type="journal article" date="2020" name="New Phytol.">
        <title>Comparative genomics reveals dynamic genome evolution in host specialist ectomycorrhizal fungi.</title>
        <authorList>
            <person name="Lofgren L.A."/>
            <person name="Nguyen N.H."/>
            <person name="Vilgalys R."/>
            <person name="Ruytinx J."/>
            <person name="Liao H.L."/>
            <person name="Branco S."/>
            <person name="Kuo A."/>
            <person name="LaButti K."/>
            <person name="Lipzen A."/>
            <person name="Andreopoulos W."/>
            <person name="Pangilinan J."/>
            <person name="Riley R."/>
            <person name="Hundley H."/>
            <person name="Na H."/>
            <person name="Barry K."/>
            <person name="Grigoriev I.V."/>
            <person name="Stajich J.E."/>
            <person name="Kennedy P.G."/>
        </authorList>
    </citation>
    <scope>NUCLEOTIDE SEQUENCE</scope>
    <source>
        <strain evidence="3">FC423</strain>
    </source>
</reference>
<dbReference type="AlphaFoldDB" id="A0A9P7FEA9"/>
<feature type="transmembrane region" description="Helical" evidence="1">
    <location>
        <begin position="208"/>
        <end position="228"/>
    </location>
</feature>
<evidence type="ECO:0000313" key="4">
    <source>
        <dbReference type="Proteomes" id="UP000823399"/>
    </source>
</evidence>